<dbReference type="AlphaFoldDB" id="A0A5B7EIY3"/>
<sequence length="67" mass="7034">MFENTSLPAIIQRPLLSGPGNPSSSTGRESGKPVHYSAAATVKQVEVARGDPETRGQCGGVSRHMRA</sequence>
<feature type="compositionally biased region" description="Low complexity" evidence="1">
    <location>
        <begin position="14"/>
        <end position="25"/>
    </location>
</feature>
<evidence type="ECO:0000313" key="3">
    <source>
        <dbReference type="Proteomes" id="UP000324222"/>
    </source>
</evidence>
<comment type="caution">
    <text evidence="2">The sequence shown here is derived from an EMBL/GenBank/DDBJ whole genome shotgun (WGS) entry which is preliminary data.</text>
</comment>
<gene>
    <name evidence="2" type="ORF">E2C01_027521</name>
</gene>
<name>A0A5B7EIY3_PORTR</name>
<evidence type="ECO:0000313" key="2">
    <source>
        <dbReference type="EMBL" id="MPC34142.1"/>
    </source>
</evidence>
<reference evidence="2 3" key="1">
    <citation type="submission" date="2019-05" db="EMBL/GenBank/DDBJ databases">
        <title>Another draft genome of Portunus trituberculatus and its Hox gene families provides insights of decapod evolution.</title>
        <authorList>
            <person name="Jeong J.-H."/>
            <person name="Song I."/>
            <person name="Kim S."/>
            <person name="Choi T."/>
            <person name="Kim D."/>
            <person name="Ryu S."/>
            <person name="Kim W."/>
        </authorList>
    </citation>
    <scope>NUCLEOTIDE SEQUENCE [LARGE SCALE GENOMIC DNA]</scope>
    <source>
        <tissue evidence="2">Muscle</tissue>
    </source>
</reference>
<organism evidence="2 3">
    <name type="scientific">Portunus trituberculatus</name>
    <name type="common">Swimming crab</name>
    <name type="synonym">Neptunus trituberculatus</name>
    <dbReference type="NCBI Taxonomy" id="210409"/>
    <lineage>
        <taxon>Eukaryota</taxon>
        <taxon>Metazoa</taxon>
        <taxon>Ecdysozoa</taxon>
        <taxon>Arthropoda</taxon>
        <taxon>Crustacea</taxon>
        <taxon>Multicrustacea</taxon>
        <taxon>Malacostraca</taxon>
        <taxon>Eumalacostraca</taxon>
        <taxon>Eucarida</taxon>
        <taxon>Decapoda</taxon>
        <taxon>Pleocyemata</taxon>
        <taxon>Brachyura</taxon>
        <taxon>Eubrachyura</taxon>
        <taxon>Portunoidea</taxon>
        <taxon>Portunidae</taxon>
        <taxon>Portuninae</taxon>
        <taxon>Portunus</taxon>
    </lineage>
</organism>
<accession>A0A5B7EIY3</accession>
<protein>
    <submittedName>
        <fullName evidence="2">Uncharacterized protein</fullName>
    </submittedName>
</protein>
<proteinExistence type="predicted"/>
<dbReference type="EMBL" id="VSRR010002993">
    <property type="protein sequence ID" value="MPC34142.1"/>
    <property type="molecule type" value="Genomic_DNA"/>
</dbReference>
<dbReference type="Proteomes" id="UP000324222">
    <property type="component" value="Unassembled WGS sequence"/>
</dbReference>
<evidence type="ECO:0000256" key="1">
    <source>
        <dbReference type="SAM" id="MobiDB-lite"/>
    </source>
</evidence>
<keyword evidence="3" id="KW-1185">Reference proteome</keyword>
<feature type="region of interest" description="Disordered" evidence="1">
    <location>
        <begin position="1"/>
        <end position="35"/>
    </location>
</feature>